<organism evidence="2">
    <name type="scientific">Epinephelus malabaricus</name>
    <name type="common">Malabar grouper</name>
    <name type="synonym">Holocentrus malabaricus</name>
    <dbReference type="NCBI Taxonomy" id="162300"/>
    <lineage>
        <taxon>Eukaryota</taxon>
        <taxon>Metazoa</taxon>
        <taxon>Chordata</taxon>
        <taxon>Craniata</taxon>
        <taxon>Vertebrata</taxon>
        <taxon>Euteleostomi</taxon>
        <taxon>Actinopterygii</taxon>
        <taxon>Neopterygii</taxon>
        <taxon>Teleostei</taxon>
        <taxon>Neoteleostei</taxon>
        <taxon>Acanthomorphata</taxon>
        <taxon>Eupercaria</taxon>
        <taxon>Perciformes</taxon>
        <taxon>Serranoidei</taxon>
        <taxon>Serranidae</taxon>
        <taxon>Epinephelinae</taxon>
        <taxon>Epinephelini</taxon>
        <taxon>Epinephelus</taxon>
    </lineage>
</organism>
<accession>E2IFI2</accession>
<name>E2IFI2_EPIML</name>
<sequence length="89" mass="9737">MKTFSVAVAVAVVLAFICTQESSALPVTGVDELVELVSSDDPVADHQELPVELGERLFNIRKKRASPKCTPYCYPTRDGVFCGVQCDFQ</sequence>
<proteinExistence type="evidence at transcript level"/>
<protein>
    <submittedName>
        <fullName evidence="2">Hepcidin-like antimicrobial peptide</fullName>
    </submittedName>
</protein>
<evidence type="ECO:0000313" key="2">
    <source>
        <dbReference type="EMBL" id="ADN06868.1"/>
    </source>
</evidence>
<reference evidence="2" key="1">
    <citation type="submission" date="2010-06" db="EMBL/GenBank/DDBJ databases">
        <title>Cloning and sequence analysis of hepcidin-like antimicrobial peptide in Epinephelus malabaricus.</title>
        <authorList>
            <person name="Chen D.W."/>
            <person name="Deng L."/>
            <person name="Liu Z.G."/>
            <person name="He F."/>
            <person name="Meng B.Y."/>
        </authorList>
    </citation>
    <scope>NUCLEOTIDE SEQUENCE</scope>
    <source>
        <tissue evidence="2">Liver</tissue>
    </source>
</reference>
<dbReference type="EMBL" id="HM474788">
    <property type="protein sequence ID" value="ADN06868.1"/>
    <property type="molecule type" value="mRNA"/>
</dbReference>
<keyword evidence="1" id="KW-0732">Signal</keyword>
<evidence type="ECO:0000256" key="1">
    <source>
        <dbReference type="SAM" id="SignalP"/>
    </source>
</evidence>
<dbReference type="AlphaFoldDB" id="E2IFI2"/>
<feature type="chain" id="PRO_5003159489" evidence="1">
    <location>
        <begin position="25"/>
        <end position="89"/>
    </location>
</feature>
<feature type="signal peptide" evidence="1">
    <location>
        <begin position="1"/>
        <end position="24"/>
    </location>
</feature>